<sequence>MLVVTNNLSENISESPVRDLGLTISLGMVRRGEAELGAVNLVKPSPESVGKARVTLGVEAMSAQAVKDVAKVPEVLLKGTTVDQDIVEVEENVLLQDVPEDVVHRPLEGTSWMECSTSRIDGMPSYENDDGKTLWYSRMRSRTVGSRSTVYRASSSASARDGGVDSTDGGGWEREMGVMEIEGGSGSRGMSSTSRQGGS</sequence>
<evidence type="ECO:0000313" key="2">
    <source>
        <dbReference type="EMBL" id="GBG62700.1"/>
    </source>
</evidence>
<proteinExistence type="predicted"/>
<dbReference type="Gramene" id="GBG62700">
    <property type="protein sequence ID" value="GBG62700"/>
    <property type="gene ID" value="CBR_g31717"/>
</dbReference>
<accession>A0A388JY22</accession>
<organism evidence="2 3">
    <name type="scientific">Chara braunii</name>
    <name type="common">Braun's stonewort</name>
    <dbReference type="NCBI Taxonomy" id="69332"/>
    <lineage>
        <taxon>Eukaryota</taxon>
        <taxon>Viridiplantae</taxon>
        <taxon>Streptophyta</taxon>
        <taxon>Charophyceae</taxon>
        <taxon>Charales</taxon>
        <taxon>Characeae</taxon>
        <taxon>Chara</taxon>
    </lineage>
</organism>
<name>A0A388JY22_CHABU</name>
<dbReference type="Proteomes" id="UP000265515">
    <property type="component" value="Unassembled WGS sequence"/>
</dbReference>
<gene>
    <name evidence="2" type="ORF">CBR_g31717</name>
</gene>
<protein>
    <submittedName>
        <fullName evidence="2">Uncharacterized protein</fullName>
    </submittedName>
</protein>
<evidence type="ECO:0000256" key="1">
    <source>
        <dbReference type="SAM" id="MobiDB-lite"/>
    </source>
</evidence>
<feature type="compositionally biased region" description="Low complexity" evidence="1">
    <location>
        <begin position="188"/>
        <end position="199"/>
    </location>
</feature>
<keyword evidence="3" id="KW-1185">Reference proteome</keyword>
<feature type="region of interest" description="Disordered" evidence="1">
    <location>
        <begin position="151"/>
        <end position="199"/>
    </location>
</feature>
<comment type="caution">
    <text evidence="2">The sequence shown here is derived from an EMBL/GenBank/DDBJ whole genome shotgun (WGS) entry which is preliminary data.</text>
</comment>
<reference evidence="2 3" key="1">
    <citation type="journal article" date="2018" name="Cell">
        <title>The Chara Genome: Secondary Complexity and Implications for Plant Terrestrialization.</title>
        <authorList>
            <person name="Nishiyama T."/>
            <person name="Sakayama H."/>
            <person name="Vries J.D."/>
            <person name="Buschmann H."/>
            <person name="Saint-Marcoux D."/>
            <person name="Ullrich K.K."/>
            <person name="Haas F.B."/>
            <person name="Vanderstraeten L."/>
            <person name="Becker D."/>
            <person name="Lang D."/>
            <person name="Vosolsobe S."/>
            <person name="Rombauts S."/>
            <person name="Wilhelmsson P.K.I."/>
            <person name="Janitza P."/>
            <person name="Kern R."/>
            <person name="Heyl A."/>
            <person name="Rumpler F."/>
            <person name="Villalobos L.I.A.C."/>
            <person name="Clay J.M."/>
            <person name="Skokan R."/>
            <person name="Toyoda A."/>
            <person name="Suzuki Y."/>
            <person name="Kagoshima H."/>
            <person name="Schijlen E."/>
            <person name="Tajeshwar N."/>
            <person name="Catarino B."/>
            <person name="Hetherington A.J."/>
            <person name="Saltykova A."/>
            <person name="Bonnot C."/>
            <person name="Breuninger H."/>
            <person name="Symeonidi A."/>
            <person name="Radhakrishnan G.V."/>
            <person name="Van Nieuwerburgh F."/>
            <person name="Deforce D."/>
            <person name="Chang C."/>
            <person name="Karol K.G."/>
            <person name="Hedrich R."/>
            <person name="Ulvskov P."/>
            <person name="Glockner G."/>
            <person name="Delwiche C.F."/>
            <person name="Petrasek J."/>
            <person name="Van de Peer Y."/>
            <person name="Friml J."/>
            <person name="Beilby M."/>
            <person name="Dolan L."/>
            <person name="Kohara Y."/>
            <person name="Sugano S."/>
            <person name="Fujiyama A."/>
            <person name="Delaux P.-M."/>
            <person name="Quint M."/>
            <person name="TheiBen G."/>
            <person name="Hagemann M."/>
            <person name="Harholt J."/>
            <person name="Dunand C."/>
            <person name="Zachgo S."/>
            <person name="Langdale J."/>
            <person name="Maumus F."/>
            <person name="Straeten D.V.D."/>
            <person name="Gould S.B."/>
            <person name="Rensing S.A."/>
        </authorList>
    </citation>
    <scope>NUCLEOTIDE SEQUENCE [LARGE SCALE GENOMIC DNA]</scope>
    <source>
        <strain evidence="2 3">S276</strain>
    </source>
</reference>
<feature type="compositionally biased region" description="Low complexity" evidence="1">
    <location>
        <begin position="151"/>
        <end position="166"/>
    </location>
</feature>
<dbReference type="AlphaFoldDB" id="A0A388JY22"/>
<evidence type="ECO:0000313" key="3">
    <source>
        <dbReference type="Proteomes" id="UP000265515"/>
    </source>
</evidence>
<dbReference type="EMBL" id="BFEA01000031">
    <property type="protein sequence ID" value="GBG62700.1"/>
    <property type="molecule type" value="Genomic_DNA"/>
</dbReference>